<reference evidence="4" key="2">
    <citation type="submission" date="2025-08" db="UniProtKB">
        <authorList>
            <consortium name="RefSeq"/>
        </authorList>
    </citation>
    <scope>IDENTIFICATION</scope>
    <source>
        <tissue evidence="4">Leaf</tissue>
    </source>
</reference>
<dbReference type="KEGG" id="soe:110783478"/>
<keyword evidence="1" id="KW-0227">DNA damage</keyword>
<evidence type="ECO:0000259" key="2">
    <source>
        <dbReference type="Pfam" id="PF05970"/>
    </source>
</evidence>
<sequence length="158" mass="17320">MGKSLKTFGLAYLNEAEDAEVARTRDISDALEAPIHDHCRSCRNKLNPSQQEAFNCILDHVKQKKPGEFFIDGPSGTGKTFLYNALYAEVRLLGEIVLPIAISDIAAANKTSRRTTHSRFKIPIDTEASLACDVPKQGSLATLIQATTLILWDEASMA</sequence>
<dbReference type="GO" id="GO:0005524">
    <property type="term" value="F:ATP binding"/>
    <property type="evidence" value="ECO:0007669"/>
    <property type="project" value="UniProtKB-KW"/>
</dbReference>
<dbReference type="PANTHER" id="PTHR10492">
    <property type="match status" value="1"/>
</dbReference>
<name>A0A9R0I6C1_SPIOL</name>
<keyword evidence="1" id="KW-0067">ATP-binding</keyword>
<feature type="domain" description="DNA helicase Pif1-like DEAD-box helicase" evidence="2">
    <location>
        <begin position="45"/>
        <end position="158"/>
    </location>
</feature>
<dbReference type="GO" id="GO:0000723">
    <property type="term" value="P:telomere maintenance"/>
    <property type="evidence" value="ECO:0007669"/>
    <property type="project" value="InterPro"/>
</dbReference>
<dbReference type="PANTHER" id="PTHR10492:SF94">
    <property type="entry name" value="ATP-DEPENDENT DNA HELICASE"/>
    <property type="match status" value="1"/>
</dbReference>
<dbReference type="Gene3D" id="3.40.50.300">
    <property type="entry name" value="P-loop containing nucleotide triphosphate hydrolases"/>
    <property type="match status" value="1"/>
</dbReference>
<gene>
    <name evidence="4" type="primary">LOC110783478</name>
</gene>
<keyword evidence="1" id="KW-0347">Helicase</keyword>
<dbReference type="GeneID" id="110783478"/>
<protein>
    <recommendedName>
        <fullName evidence="1">ATP-dependent DNA helicase</fullName>
        <ecNumber evidence="1">5.6.2.3</ecNumber>
    </recommendedName>
</protein>
<dbReference type="InterPro" id="IPR010285">
    <property type="entry name" value="DNA_helicase_pif1-like_DEAD"/>
</dbReference>
<dbReference type="AlphaFoldDB" id="A0A9R0I6C1"/>
<comment type="similarity">
    <text evidence="1">Belongs to the helicase family.</text>
</comment>
<reference evidence="3" key="1">
    <citation type="journal article" date="2021" name="Nat. Commun.">
        <title>Genomic analyses provide insights into spinach domestication and the genetic basis of agronomic traits.</title>
        <authorList>
            <person name="Cai X."/>
            <person name="Sun X."/>
            <person name="Xu C."/>
            <person name="Sun H."/>
            <person name="Wang X."/>
            <person name="Ge C."/>
            <person name="Zhang Z."/>
            <person name="Wang Q."/>
            <person name="Fei Z."/>
            <person name="Jiao C."/>
            <person name="Wang Q."/>
        </authorList>
    </citation>
    <scope>NUCLEOTIDE SEQUENCE [LARGE SCALE GENOMIC DNA]</scope>
    <source>
        <strain evidence="3">cv. Varoflay</strain>
    </source>
</reference>
<dbReference type="Pfam" id="PF05970">
    <property type="entry name" value="PIF1"/>
    <property type="match status" value="1"/>
</dbReference>
<evidence type="ECO:0000256" key="1">
    <source>
        <dbReference type="RuleBase" id="RU363044"/>
    </source>
</evidence>
<keyword evidence="1" id="KW-0378">Hydrolase</keyword>
<dbReference type="EC" id="5.6.2.3" evidence="1"/>
<comment type="catalytic activity">
    <reaction evidence="1">
        <text>ATP + H2O = ADP + phosphate + H(+)</text>
        <dbReference type="Rhea" id="RHEA:13065"/>
        <dbReference type="ChEBI" id="CHEBI:15377"/>
        <dbReference type="ChEBI" id="CHEBI:15378"/>
        <dbReference type="ChEBI" id="CHEBI:30616"/>
        <dbReference type="ChEBI" id="CHEBI:43474"/>
        <dbReference type="ChEBI" id="CHEBI:456216"/>
        <dbReference type="EC" id="5.6.2.3"/>
    </reaction>
</comment>
<keyword evidence="1" id="KW-0234">DNA repair</keyword>
<organism evidence="3 4">
    <name type="scientific">Spinacia oleracea</name>
    <name type="common">Spinach</name>
    <dbReference type="NCBI Taxonomy" id="3562"/>
    <lineage>
        <taxon>Eukaryota</taxon>
        <taxon>Viridiplantae</taxon>
        <taxon>Streptophyta</taxon>
        <taxon>Embryophyta</taxon>
        <taxon>Tracheophyta</taxon>
        <taxon>Spermatophyta</taxon>
        <taxon>Magnoliopsida</taxon>
        <taxon>eudicotyledons</taxon>
        <taxon>Gunneridae</taxon>
        <taxon>Pentapetalae</taxon>
        <taxon>Caryophyllales</taxon>
        <taxon>Chenopodiaceae</taxon>
        <taxon>Chenopodioideae</taxon>
        <taxon>Anserineae</taxon>
        <taxon>Spinacia</taxon>
    </lineage>
</organism>
<dbReference type="GO" id="GO:0043139">
    <property type="term" value="F:5'-3' DNA helicase activity"/>
    <property type="evidence" value="ECO:0007669"/>
    <property type="project" value="UniProtKB-EC"/>
</dbReference>
<dbReference type="RefSeq" id="XP_021843511.1">
    <property type="nucleotide sequence ID" value="XM_021987819.1"/>
</dbReference>
<dbReference type="Proteomes" id="UP000813463">
    <property type="component" value="Chromosome 3"/>
</dbReference>
<dbReference type="GO" id="GO:0006281">
    <property type="term" value="P:DNA repair"/>
    <property type="evidence" value="ECO:0007669"/>
    <property type="project" value="UniProtKB-KW"/>
</dbReference>
<evidence type="ECO:0000313" key="4">
    <source>
        <dbReference type="RefSeq" id="XP_021843511.1"/>
    </source>
</evidence>
<keyword evidence="3" id="KW-1185">Reference proteome</keyword>
<comment type="cofactor">
    <cofactor evidence="1">
        <name>Mg(2+)</name>
        <dbReference type="ChEBI" id="CHEBI:18420"/>
    </cofactor>
</comment>
<accession>A0A9R0I6C1</accession>
<dbReference type="OrthoDB" id="1303239at2759"/>
<dbReference type="SUPFAM" id="SSF52540">
    <property type="entry name" value="P-loop containing nucleoside triphosphate hydrolases"/>
    <property type="match status" value="1"/>
</dbReference>
<dbReference type="GO" id="GO:0006310">
    <property type="term" value="P:DNA recombination"/>
    <property type="evidence" value="ECO:0007669"/>
    <property type="project" value="UniProtKB-KW"/>
</dbReference>
<dbReference type="GO" id="GO:0016787">
    <property type="term" value="F:hydrolase activity"/>
    <property type="evidence" value="ECO:0007669"/>
    <property type="project" value="UniProtKB-KW"/>
</dbReference>
<proteinExistence type="inferred from homology"/>
<keyword evidence="1" id="KW-0547">Nucleotide-binding</keyword>
<evidence type="ECO:0000313" key="3">
    <source>
        <dbReference type="Proteomes" id="UP000813463"/>
    </source>
</evidence>
<dbReference type="InterPro" id="IPR027417">
    <property type="entry name" value="P-loop_NTPase"/>
</dbReference>
<keyword evidence="1" id="KW-0233">DNA recombination</keyword>